<comment type="caution">
    <text evidence="2">The sequence shown here is derived from an EMBL/GenBank/DDBJ whole genome shotgun (WGS) entry which is preliminary data.</text>
</comment>
<name>A0AAV7SSV2_PLEWA</name>
<proteinExistence type="predicted"/>
<evidence type="ECO:0000256" key="1">
    <source>
        <dbReference type="SAM" id="MobiDB-lite"/>
    </source>
</evidence>
<protein>
    <submittedName>
        <fullName evidence="2">Uncharacterized protein</fullName>
    </submittedName>
</protein>
<accession>A0AAV7SSV2</accession>
<reference evidence="2" key="1">
    <citation type="journal article" date="2022" name="bioRxiv">
        <title>Sequencing and chromosome-scale assembly of the giantPleurodeles waltlgenome.</title>
        <authorList>
            <person name="Brown T."/>
            <person name="Elewa A."/>
            <person name="Iarovenko S."/>
            <person name="Subramanian E."/>
            <person name="Araus A.J."/>
            <person name="Petzold A."/>
            <person name="Susuki M."/>
            <person name="Suzuki K.-i.T."/>
            <person name="Hayashi T."/>
            <person name="Toyoda A."/>
            <person name="Oliveira C."/>
            <person name="Osipova E."/>
            <person name="Leigh N.D."/>
            <person name="Simon A."/>
            <person name="Yun M.H."/>
        </authorList>
    </citation>
    <scope>NUCLEOTIDE SEQUENCE</scope>
    <source>
        <strain evidence="2">20211129_DDA</strain>
        <tissue evidence="2">Liver</tissue>
    </source>
</reference>
<sequence>MAACSSNEVRSFSHNPMGAVTSRDVGPVRARFVTRQRAYYGGSIFLNERVRKPAPAAHTDKTVIRSRSITGSRVVETLARLERGVSLGNGRNMAARFS</sequence>
<feature type="compositionally biased region" description="Polar residues" evidence="1">
    <location>
        <begin position="1"/>
        <end position="14"/>
    </location>
</feature>
<dbReference type="AlphaFoldDB" id="A0AAV7SSV2"/>
<dbReference type="Proteomes" id="UP001066276">
    <property type="component" value="Chromosome 4_2"/>
</dbReference>
<organism evidence="2 3">
    <name type="scientific">Pleurodeles waltl</name>
    <name type="common">Iberian ribbed newt</name>
    <dbReference type="NCBI Taxonomy" id="8319"/>
    <lineage>
        <taxon>Eukaryota</taxon>
        <taxon>Metazoa</taxon>
        <taxon>Chordata</taxon>
        <taxon>Craniata</taxon>
        <taxon>Vertebrata</taxon>
        <taxon>Euteleostomi</taxon>
        <taxon>Amphibia</taxon>
        <taxon>Batrachia</taxon>
        <taxon>Caudata</taxon>
        <taxon>Salamandroidea</taxon>
        <taxon>Salamandridae</taxon>
        <taxon>Pleurodelinae</taxon>
        <taxon>Pleurodeles</taxon>
    </lineage>
</organism>
<gene>
    <name evidence="2" type="ORF">NDU88_007567</name>
</gene>
<evidence type="ECO:0000313" key="3">
    <source>
        <dbReference type="Proteomes" id="UP001066276"/>
    </source>
</evidence>
<dbReference type="EMBL" id="JANPWB010000008">
    <property type="protein sequence ID" value="KAJ1167174.1"/>
    <property type="molecule type" value="Genomic_DNA"/>
</dbReference>
<feature type="region of interest" description="Disordered" evidence="1">
    <location>
        <begin position="1"/>
        <end position="20"/>
    </location>
</feature>
<keyword evidence="3" id="KW-1185">Reference proteome</keyword>
<evidence type="ECO:0000313" key="2">
    <source>
        <dbReference type="EMBL" id="KAJ1167174.1"/>
    </source>
</evidence>